<evidence type="ECO:0000259" key="5">
    <source>
        <dbReference type="PROSITE" id="PS50975"/>
    </source>
</evidence>
<dbReference type="InterPro" id="IPR011761">
    <property type="entry name" value="ATP-grasp"/>
</dbReference>
<dbReference type="GO" id="GO:0016874">
    <property type="term" value="F:ligase activity"/>
    <property type="evidence" value="ECO:0007669"/>
    <property type="project" value="UniProtKB-KW"/>
</dbReference>
<accession>Q60CG1</accession>
<evidence type="ECO:0000256" key="3">
    <source>
        <dbReference type="ARBA" id="ARBA00022840"/>
    </source>
</evidence>
<dbReference type="EMBL" id="AE017282">
    <property type="protein sequence ID" value="AAU90618.1"/>
    <property type="molecule type" value="Genomic_DNA"/>
</dbReference>
<name>Q60CG1_METCA</name>
<keyword evidence="3 4" id="KW-0067">ATP-binding</keyword>
<dbReference type="Proteomes" id="UP000006821">
    <property type="component" value="Chromosome"/>
</dbReference>
<dbReference type="GO" id="GO:0046872">
    <property type="term" value="F:metal ion binding"/>
    <property type="evidence" value="ECO:0007669"/>
    <property type="project" value="InterPro"/>
</dbReference>
<dbReference type="SUPFAM" id="SSF56059">
    <property type="entry name" value="Glutathione synthetase ATP-binding domain-like"/>
    <property type="match status" value="1"/>
</dbReference>
<dbReference type="GO" id="GO:0005524">
    <property type="term" value="F:ATP binding"/>
    <property type="evidence" value="ECO:0007669"/>
    <property type="project" value="UniProtKB-UniRule"/>
</dbReference>
<dbReference type="Gene3D" id="3.30.470.20">
    <property type="entry name" value="ATP-grasp fold, B domain"/>
    <property type="match status" value="1"/>
</dbReference>
<protein>
    <recommendedName>
        <fullName evidence="5">ATP-grasp domain-containing protein</fullName>
    </recommendedName>
</protein>
<dbReference type="KEGG" id="mca:MCA0146"/>
<evidence type="ECO:0000256" key="2">
    <source>
        <dbReference type="ARBA" id="ARBA00022741"/>
    </source>
</evidence>
<feature type="domain" description="ATP-grasp" evidence="5">
    <location>
        <begin position="135"/>
        <end position="307"/>
    </location>
</feature>
<reference evidence="6 7" key="1">
    <citation type="journal article" date="2004" name="PLoS Biol.">
        <title>Genomic insights into methanotrophy: the complete genome sequence of Methylococcus capsulatus (Bath).</title>
        <authorList>
            <person name="Ward N.L."/>
            <person name="Larsen O."/>
            <person name="Sakwa J."/>
            <person name="Bruseth L."/>
            <person name="Khouri H.M."/>
            <person name="Durkin A.S."/>
            <person name="Dimitrov G."/>
            <person name="Jiang L."/>
            <person name="Scanlan D."/>
            <person name="Kang K.H."/>
            <person name="Lewis M.R."/>
            <person name="Nelson K.E."/>
            <person name="Methe B.A."/>
            <person name="Wu M."/>
            <person name="Heidelberg J.F."/>
            <person name="Paulsen I.T."/>
            <person name="Fouts D.E."/>
            <person name="Ravel J."/>
            <person name="Tettelin H."/>
            <person name="Ren Q."/>
            <person name="Read T.D."/>
            <person name="DeBoy R.T."/>
            <person name="Seshadri R."/>
            <person name="Salzberg S.L."/>
            <person name="Jensen H.B."/>
            <person name="Birkeland N.K."/>
            <person name="Nelson W.C."/>
            <person name="Dodson R.J."/>
            <person name="Grindhaug S.H."/>
            <person name="Holt I.E."/>
            <person name="Eidhammer I."/>
            <person name="Jonasen I."/>
            <person name="Vanaken S."/>
            <person name="Utterback T.R."/>
            <person name="Feldblyum T.V."/>
            <person name="Fraser C.M."/>
            <person name="Lillehaug J.R."/>
            <person name="Eisen J.A."/>
        </authorList>
    </citation>
    <scope>NUCLEOTIDE SEQUENCE [LARGE SCALE GENOMIC DNA]</scope>
    <source>
        <strain evidence="7">ATCC 33009 / NCIMB 11132 / Bath</strain>
    </source>
</reference>
<evidence type="ECO:0000313" key="6">
    <source>
        <dbReference type="EMBL" id="AAU90618.1"/>
    </source>
</evidence>
<proteinExistence type="predicted"/>
<dbReference type="Gene3D" id="3.30.1490.20">
    <property type="entry name" value="ATP-grasp fold, A domain"/>
    <property type="match status" value="1"/>
</dbReference>
<dbReference type="PROSITE" id="PS50975">
    <property type="entry name" value="ATP_GRASP"/>
    <property type="match status" value="1"/>
</dbReference>
<gene>
    <name evidence="6" type="ordered locus">MCA0146</name>
</gene>
<organism evidence="6 7">
    <name type="scientific">Methylococcus capsulatus (strain ATCC 33009 / NCIMB 11132 / Bath)</name>
    <dbReference type="NCBI Taxonomy" id="243233"/>
    <lineage>
        <taxon>Bacteria</taxon>
        <taxon>Pseudomonadati</taxon>
        <taxon>Pseudomonadota</taxon>
        <taxon>Gammaproteobacteria</taxon>
        <taxon>Methylococcales</taxon>
        <taxon>Methylococcaceae</taxon>
        <taxon>Methylococcus</taxon>
    </lineage>
</organism>
<dbReference type="eggNOG" id="COG2232">
    <property type="taxonomic scope" value="Bacteria"/>
</dbReference>
<dbReference type="PANTHER" id="PTHR43585">
    <property type="entry name" value="FUMIPYRROLE BIOSYNTHESIS PROTEIN C"/>
    <property type="match status" value="1"/>
</dbReference>
<dbReference type="InterPro" id="IPR052032">
    <property type="entry name" value="ATP-dep_AA_Ligase"/>
</dbReference>
<dbReference type="InterPro" id="IPR013815">
    <property type="entry name" value="ATP_grasp_subdomain_1"/>
</dbReference>
<dbReference type="Pfam" id="PF15632">
    <property type="entry name" value="ATPgrasp_Ter"/>
    <property type="match status" value="1"/>
</dbReference>
<dbReference type="PANTHER" id="PTHR43585:SF2">
    <property type="entry name" value="ATP-GRASP ENZYME FSQD"/>
    <property type="match status" value="1"/>
</dbReference>
<dbReference type="AlphaFoldDB" id="Q60CG1"/>
<evidence type="ECO:0000256" key="4">
    <source>
        <dbReference type="PROSITE-ProRule" id="PRU00409"/>
    </source>
</evidence>
<dbReference type="HOGENOM" id="CLU_066850_0_0_6"/>
<dbReference type="STRING" id="243233.MCA0146"/>
<evidence type="ECO:0000313" key="7">
    <source>
        <dbReference type="Proteomes" id="UP000006821"/>
    </source>
</evidence>
<sequence>MCIGSGAAGSPSDIKKPSVLLMASNTPFQYRVLRCAAQAGASVFILGSKRAKFLALSRYCKGFVPYPRDFVEEDSTELVCIVNDLIYKLGIDYVIPGCGDTTRLLGEIGSRLHARCFPVPPPSVFDTLNDKSKFASLCLDLGMPHPASVLLAGPAELKSMYDSGQLHFPLIAKPVDAYGSEGVVKLEALSVQVNLDKIDYSPILLQEFVEGEDVCISLFCVQGVCKRQVVYKRKRGISFIEHDSLSDLAQAVARHLNFDGVICFDARLAPDGKSVYLIECNPRFWYNMDFAMVAGVNFVGLGIDPVGHESRAATKKAFSSPYSLALKVFTPWRINAQDVAMFRYWLADPIPFLWIEIWLGLPGLIAGKATRAVRSIKQRFWC</sequence>
<keyword evidence="1" id="KW-0436">Ligase</keyword>
<evidence type="ECO:0000256" key="1">
    <source>
        <dbReference type="ARBA" id="ARBA00022598"/>
    </source>
</evidence>
<keyword evidence="2 4" id="KW-0547">Nucleotide-binding</keyword>